<accession>A0A5F2BGZ4</accession>
<dbReference type="RefSeq" id="WP_135670401.1">
    <property type="nucleotide sequence ID" value="NZ_RQGN01000038.1"/>
</dbReference>
<organism evidence="1 2">
    <name type="scientific">Leptospira barantonii</name>
    <dbReference type="NCBI Taxonomy" id="2023184"/>
    <lineage>
        <taxon>Bacteria</taxon>
        <taxon>Pseudomonadati</taxon>
        <taxon>Spirochaetota</taxon>
        <taxon>Spirochaetia</taxon>
        <taxon>Leptospirales</taxon>
        <taxon>Leptospiraceae</taxon>
        <taxon>Leptospira</taxon>
    </lineage>
</organism>
<dbReference type="EMBL" id="RQGN01000038">
    <property type="protein sequence ID" value="TGM04841.1"/>
    <property type="molecule type" value="Genomic_DNA"/>
</dbReference>
<sequence length="112" mass="12491">MGCCKGGKSTLNQDLILQQIGQLSQIGRNKGKTDDEARKDAFRFVKGILAKSGEVSKKFSGLNKELIFHQMSGQAFSLYHTNDNQDEILETVTRSVLEHAEMARKLSEEFAV</sequence>
<dbReference type="OrthoDB" id="346068at2"/>
<evidence type="ECO:0000313" key="1">
    <source>
        <dbReference type="EMBL" id="TGM04841.1"/>
    </source>
</evidence>
<reference evidence="1 2" key="1">
    <citation type="journal article" date="2019" name="PLoS Negl. Trop. Dis.">
        <title>Revisiting the worldwide diversity of Leptospira species in the environment.</title>
        <authorList>
            <person name="Vincent A.T."/>
            <person name="Schiettekatte O."/>
            <person name="Bourhy P."/>
            <person name="Veyrier F.J."/>
            <person name="Picardeau M."/>
        </authorList>
    </citation>
    <scope>NUCLEOTIDE SEQUENCE [LARGE SCALE GENOMIC DNA]</scope>
    <source>
        <strain evidence="1 2">201702444</strain>
    </source>
</reference>
<evidence type="ECO:0000313" key="2">
    <source>
        <dbReference type="Proteomes" id="UP000298429"/>
    </source>
</evidence>
<name>A0A5F2BGZ4_9LEPT</name>
<proteinExistence type="predicted"/>
<dbReference type="Proteomes" id="UP000298429">
    <property type="component" value="Unassembled WGS sequence"/>
</dbReference>
<dbReference type="AlphaFoldDB" id="A0A5F2BGZ4"/>
<comment type="caution">
    <text evidence="1">The sequence shown here is derived from an EMBL/GenBank/DDBJ whole genome shotgun (WGS) entry which is preliminary data.</text>
</comment>
<gene>
    <name evidence="1" type="ORF">EHQ76_07290</name>
</gene>
<protein>
    <submittedName>
        <fullName evidence="1">Uncharacterized protein</fullName>
    </submittedName>
</protein>